<dbReference type="PROSITE" id="PS51257">
    <property type="entry name" value="PROKAR_LIPOPROTEIN"/>
    <property type="match status" value="1"/>
</dbReference>
<gene>
    <name evidence="1" type="ORF">D5F51_15190</name>
</gene>
<name>A0ABX5R2M7_9GAMM</name>
<proteinExistence type="predicted"/>
<evidence type="ECO:0000313" key="2">
    <source>
        <dbReference type="Proteomes" id="UP000288804"/>
    </source>
</evidence>
<dbReference type="EMBL" id="CP032487">
    <property type="protein sequence ID" value="QAX79777.1"/>
    <property type="molecule type" value="Genomic_DNA"/>
</dbReference>
<organism evidence="1 2">
    <name type="scientific">Yersinia hibernica</name>
    <dbReference type="NCBI Taxonomy" id="2339259"/>
    <lineage>
        <taxon>Bacteria</taxon>
        <taxon>Pseudomonadati</taxon>
        <taxon>Pseudomonadota</taxon>
        <taxon>Gammaproteobacteria</taxon>
        <taxon>Enterobacterales</taxon>
        <taxon>Yersiniaceae</taxon>
        <taxon>Yersinia</taxon>
    </lineage>
</organism>
<accession>A0ABX5R2M7</accession>
<keyword evidence="2" id="KW-1185">Reference proteome</keyword>
<dbReference type="RefSeq" id="WP_129197629.1">
    <property type="nucleotide sequence ID" value="NZ_CABHXI010000060.1"/>
</dbReference>
<evidence type="ECO:0008006" key="3">
    <source>
        <dbReference type="Google" id="ProtNLM"/>
    </source>
</evidence>
<protein>
    <recommendedName>
        <fullName evidence="3">Lipoprotein</fullName>
    </recommendedName>
</protein>
<dbReference type="Proteomes" id="UP000288804">
    <property type="component" value="Chromosome"/>
</dbReference>
<sequence length="183" mass="21168">MQRFKYVRALLSLLGGMLLLGCGNITHKYYNTDITYKKYNETKHEFSPLPNTSGGAMLVIRYNSQFTFWVNHGRTYRSVGGMGWVSQKNYKDNMILFEDFIAWANSSAELRESKRSELNNSSLFKDKEIAFGYFKDGTPAFIDKYDGNMAFERLYLPSIYAYYSKESIAELLTTSRIALNKIK</sequence>
<reference evidence="2" key="1">
    <citation type="submission" date="2018-09" db="EMBL/GenBank/DDBJ databases">
        <title>Yersinia hibernicus sp. nov.</title>
        <authorList>
            <person name="Nguyen S.V."/>
            <person name="Mundanda D.M."/>
            <person name="Anes J."/>
            <person name="Fanning S."/>
        </authorList>
    </citation>
    <scope>NUCLEOTIDE SEQUENCE [LARGE SCALE GENOMIC DNA]</scope>
    <source>
        <strain evidence="2">CFS1934</strain>
    </source>
</reference>
<evidence type="ECO:0000313" key="1">
    <source>
        <dbReference type="EMBL" id="QAX79777.1"/>
    </source>
</evidence>